<dbReference type="Gene3D" id="1.20.140.10">
    <property type="entry name" value="Butyryl-CoA Dehydrogenase, subunit A, domain 3"/>
    <property type="match status" value="1"/>
</dbReference>
<organism evidence="10 11">
    <name type="scientific">Mycobacterium arosiense ATCC BAA-1401 = DSM 45069</name>
    <dbReference type="NCBI Taxonomy" id="1265311"/>
    <lineage>
        <taxon>Bacteria</taxon>
        <taxon>Bacillati</taxon>
        <taxon>Actinomycetota</taxon>
        <taxon>Actinomycetes</taxon>
        <taxon>Mycobacteriales</taxon>
        <taxon>Mycobacteriaceae</taxon>
        <taxon>Mycobacterium</taxon>
        <taxon>Mycobacterium avium complex (MAC)</taxon>
    </lineage>
</organism>
<evidence type="ECO:0000259" key="7">
    <source>
        <dbReference type="Pfam" id="PF00441"/>
    </source>
</evidence>
<reference evidence="10 11" key="1">
    <citation type="submission" date="2016-12" db="EMBL/GenBank/DDBJ databases">
        <title>The new phylogeny of genus Mycobacterium.</title>
        <authorList>
            <person name="Tortoli E."/>
            <person name="Trovato A."/>
            <person name="Cirillo D.M."/>
        </authorList>
    </citation>
    <scope>NUCLEOTIDE SEQUENCE [LARGE SCALE GENOMIC DNA]</scope>
    <source>
        <strain evidence="10 11">DSM 45069</strain>
    </source>
</reference>
<keyword evidence="3 6" id="KW-0285">Flavoprotein</keyword>
<comment type="caution">
    <text evidence="10">The sequence shown here is derived from an EMBL/GenBank/DDBJ whole genome shotgun (WGS) entry which is preliminary data.</text>
</comment>
<evidence type="ECO:0000313" key="10">
    <source>
        <dbReference type="EMBL" id="ORA11656.1"/>
    </source>
</evidence>
<dbReference type="SUPFAM" id="SSF47203">
    <property type="entry name" value="Acyl-CoA dehydrogenase C-terminal domain-like"/>
    <property type="match status" value="1"/>
</dbReference>
<dbReference type="Gene3D" id="2.40.110.10">
    <property type="entry name" value="Butyryl-CoA Dehydrogenase, subunit A, domain 2"/>
    <property type="match status" value="1"/>
</dbReference>
<dbReference type="AlphaFoldDB" id="A0A1W9ZCG9"/>
<dbReference type="Pfam" id="PF00441">
    <property type="entry name" value="Acyl-CoA_dh_1"/>
    <property type="match status" value="1"/>
</dbReference>
<evidence type="ECO:0000256" key="1">
    <source>
        <dbReference type="ARBA" id="ARBA00001974"/>
    </source>
</evidence>
<evidence type="ECO:0000259" key="9">
    <source>
        <dbReference type="Pfam" id="PF02771"/>
    </source>
</evidence>
<evidence type="ECO:0000256" key="6">
    <source>
        <dbReference type="RuleBase" id="RU362125"/>
    </source>
</evidence>
<feature type="domain" description="Acyl-CoA oxidase/dehydrogenase middle" evidence="8">
    <location>
        <begin position="135"/>
        <end position="227"/>
    </location>
</feature>
<comment type="similarity">
    <text evidence="2 6">Belongs to the acyl-CoA dehydrogenase family.</text>
</comment>
<dbReference type="InterPro" id="IPR009100">
    <property type="entry name" value="AcylCoA_DH/oxidase_NM_dom_sf"/>
</dbReference>
<dbReference type="Gene3D" id="1.10.540.10">
    <property type="entry name" value="Acyl-CoA dehydrogenase/oxidase, N-terminal domain"/>
    <property type="match status" value="1"/>
</dbReference>
<dbReference type="PANTHER" id="PTHR43292">
    <property type="entry name" value="ACYL-COA DEHYDROGENASE"/>
    <property type="match status" value="1"/>
</dbReference>
<dbReference type="InterPro" id="IPR006091">
    <property type="entry name" value="Acyl-CoA_Oxase/DH_mid-dom"/>
</dbReference>
<dbReference type="InterPro" id="IPR037069">
    <property type="entry name" value="AcylCoA_DH/ox_N_sf"/>
</dbReference>
<dbReference type="Proteomes" id="UP000192707">
    <property type="component" value="Unassembled WGS sequence"/>
</dbReference>
<accession>A0A1W9ZCG9</accession>
<dbReference type="EMBL" id="MVHG01000051">
    <property type="protein sequence ID" value="ORA11656.1"/>
    <property type="molecule type" value="Genomic_DNA"/>
</dbReference>
<evidence type="ECO:0000259" key="8">
    <source>
        <dbReference type="Pfam" id="PF02770"/>
    </source>
</evidence>
<dbReference type="InterPro" id="IPR046373">
    <property type="entry name" value="Acyl-CoA_Oxase/DH_mid-dom_sf"/>
</dbReference>
<dbReference type="InterPro" id="IPR013786">
    <property type="entry name" value="AcylCoA_DH/ox_N"/>
</dbReference>
<protein>
    <recommendedName>
        <fullName evidence="12">Acyl-CoA dehydrogenase</fullName>
    </recommendedName>
</protein>
<evidence type="ECO:0008006" key="12">
    <source>
        <dbReference type="Google" id="ProtNLM"/>
    </source>
</evidence>
<evidence type="ECO:0000256" key="5">
    <source>
        <dbReference type="ARBA" id="ARBA00023002"/>
    </source>
</evidence>
<dbReference type="SUPFAM" id="SSF56645">
    <property type="entry name" value="Acyl-CoA dehydrogenase NM domain-like"/>
    <property type="match status" value="1"/>
</dbReference>
<keyword evidence="11" id="KW-1185">Reference proteome</keyword>
<evidence type="ECO:0000256" key="2">
    <source>
        <dbReference type="ARBA" id="ARBA00009347"/>
    </source>
</evidence>
<dbReference type="InterPro" id="IPR052161">
    <property type="entry name" value="Mycobact_Acyl-CoA_DH"/>
</dbReference>
<evidence type="ECO:0000256" key="3">
    <source>
        <dbReference type="ARBA" id="ARBA00022630"/>
    </source>
</evidence>
<evidence type="ECO:0000313" key="11">
    <source>
        <dbReference type="Proteomes" id="UP000192707"/>
    </source>
</evidence>
<keyword evidence="5 6" id="KW-0560">Oxidoreductase</keyword>
<dbReference type="InterPro" id="IPR036250">
    <property type="entry name" value="AcylCo_DH-like_C"/>
</dbReference>
<sequence>MDSDDELRRFRSEVAEWLDVNCPPAMRKPLAPGEALPGGGRRAGGVSAEAGAWLEAMGGRGFIVPRWPVEHGGAGLDHAHAAVLADELARIGARPPMAELNTGIKMLAPVLLSHGSKDQQRAFLPPIARGQVRWCQGYSEPEAGSDLAALRTRATLDGDSYVVTGHKIWSSYAHVSDFIFCLVRTNTENKHGGISFLLIDLDSPGITVEPITLLSGASVFCEVHFAEVRVPVDHLVGEPGAGWPIAKELLNHERAMLGSAGGGLSGGGGGRSVSLTSLVAERTAGQEGSDGEALAERFGQHLAELAALKCTTARYRDEGRRDVAVPSIVKLVSTELNMKREDLICELLGFDALGWDGEGLAPESVGRARAWLRSRANSIEGGTSEIQLNIIARRGLGLPQTDAQ</sequence>
<evidence type="ECO:0000256" key="4">
    <source>
        <dbReference type="ARBA" id="ARBA00022827"/>
    </source>
</evidence>
<gene>
    <name evidence="10" type="ORF">BST14_18245</name>
</gene>
<keyword evidence="4 6" id="KW-0274">FAD</keyword>
<dbReference type="PANTHER" id="PTHR43292:SF3">
    <property type="entry name" value="ACYL-COA DEHYDROGENASE FADE29"/>
    <property type="match status" value="1"/>
</dbReference>
<dbReference type="GO" id="GO:0050660">
    <property type="term" value="F:flavin adenine dinucleotide binding"/>
    <property type="evidence" value="ECO:0007669"/>
    <property type="project" value="InterPro"/>
</dbReference>
<dbReference type="GO" id="GO:0016627">
    <property type="term" value="F:oxidoreductase activity, acting on the CH-CH group of donors"/>
    <property type="evidence" value="ECO:0007669"/>
    <property type="project" value="InterPro"/>
</dbReference>
<feature type="domain" description="Acyl-CoA dehydrogenase/oxidase C-terminal" evidence="7">
    <location>
        <begin position="240"/>
        <end position="395"/>
    </location>
</feature>
<name>A0A1W9ZCG9_MYCAI</name>
<dbReference type="InterPro" id="IPR009075">
    <property type="entry name" value="AcylCo_DH/oxidase_C"/>
</dbReference>
<dbReference type="GO" id="GO:0005886">
    <property type="term" value="C:plasma membrane"/>
    <property type="evidence" value="ECO:0007669"/>
    <property type="project" value="TreeGrafter"/>
</dbReference>
<comment type="cofactor">
    <cofactor evidence="1 6">
        <name>FAD</name>
        <dbReference type="ChEBI" id="CHEBI:57692"/>
    </cofactor>
</comment>
<dbReference type="Pfam" id="PF02770">
    <property type="entry name" value="Acyl-CoA_dh_M"/>
    <property type="match status" value="1"/>
</dbReference>
<dbReference type="Pfam" id="PF02771">
    <property type="entry name" value="Acyl-CoA_dh_N"/>
    <property type="match status" value="1"/>
</dbReference>
<feature type="domain" description="Acyl-CoA dehydrogenase/oxidase N-terminal" evidence="9">
    <location>
        <begin position="48"/>
        <end position="131"/>
    </location>
</feature>
<proteinExistence type="inferred from homology"/>
<dbReference type="RefSeq" id="WP_211280752.1">
    <property type="nucleotide sequence ID" value="NZ_MVHG01000051.1"/>
</dbReference>